<name>A0A8X7V1I2_BRACI</name>
<organism evidence="1 2">
    <name type="scientific">Brassica carinata</name>
    <name type="common">Ethiopian mustard</name>
    <name type="synonym">Abyssinian cabbage</name>
    <dbReference type="NCBI Taxonomy" id="52824"/>
    <lineage>
        <taxon>Eukaryota</taxon>
        <taxon>Viridiplantae</taxon>
        <taxon>Streptophyta</taxon>
        <taxon>Embryophyta</taxon>
        <taxon>Tracheophyta</taxon>
        <taxon>Spermatophyta</taxon>
        <taxon>Magnoliopsida</taxon>
        <taxon>eudicotyledons</taxon>
        <taxon>Gunneridae</taxon>
        <taxon>Pentapetalae</taxon>
        <taxon>rosids</taxon>
        <taxon>malvids</taxon>
        <taxon>Brassicales</taxon>
        <taxon>Brassicaceae</taxon>
        <taxon>Brassiceae</taxon>
        <taxon>Brassica</taxon>
    </lineage>
</organism>
<dbReference type="Proteomes" id="UP000886595">
    <property type="component" value="Unassembled WGS sequence"/>
</dbReference>
<dbReference type="EMBL" id="JAAMPC010000008">
    <property type="protein sequence ID" value="KAG2298724.1"/>
    <property type="molecule type" value="Genomic_DNA"/>
</dbReference>
<evidence type="ECO:0000313" key="2">
    <source>
        <dbReference type="Proteomes" id="UP000886595"/>
    </source>
</evidence>
<protein>
    <submittedName>
        <fullName evidence="1">Uncharacterized protein</fullName>
    </submittedName>
</protein>
<keyword evidence="2" id="KW-1185">Reference proteome</keyword>
<gene>
    <name evidence="1" type="ORF">Bca52824_035196</name>
</gene>
<accession>A0A8X7V1I2</accession>
<sequence length="296" mass="32836">MEKDPIVSQYEAQLHGSTYLSKSTNGQTIELPAEPVHATPLETPPVHDSPVHNISEHTLSVHTSLVHTSVINISIQNNSPPNLTLFVPTPTSIRPPSVIYDASAHPNSPPLHHLLFHKKEIFEPISPNPPSLTQPRYDSSNNQASKRQIFMLSPLLFTPETSPNKSSDSLQGFMGHATATNTFSATTTSKPLSFANSIQSDLQSQTLDDIVEQSDGSPTRKRQGHMPCLVEGFHITRSKFDFSTNLLLEPAEPQHWTTTYQLWQFAELCLTCIGSSSDDVVEAQQRLQQLWQQLSL</sequence>
<proteinExistence type="predicted"/>
<evidence type="ECO:0000313" key="1">
    <source>
        <dbReference type="EMBL" id="KAG2298724.1"/>
    </source>
</evidence>
<comment type="caution">
    <text evidence="1">The sequence shown here is derived from an EMBL/GenBank/DDBJ whole genome shotgun (WGS) entry which is preliminary data.</text>
</comment>
<reference evidence="1 2" key="1">
    <citation type="submission" date="2020-02" db="EMBL/GenBank/DDBJ databases">
        <authorList>
            <person name="Ma Q."/>
            <person name="Huang Y."/>
            <person name="Song X."/>
            <person name="Pei D."/>
        </authorList>
    </citation>
    <scope>NUCLEOTIDE SEQUENCE [LARGE SCALE GENOMIC DNA]</scope>
    <source>
        <strain evidence="1">Sxm20200214</strain>
        <tissue evidence="1">Leaf</tissue>
    </source>
</reference>
<dbReference type="AlphaFoldDB" id="A0A8X7V1I2"/>